<feature type="region of interest" description="Disordered" evidence="2">
    <location>
        <begin position="573"/>
        <end position="603"/>
    </location>
</feature>
<evidence type="ECO:0000313" key="5">
    <source>
        <dbReference type="Proteomes" id="UP000823388"/>
    </source>
</evidence>
<feature type="region of interest" description="Disordered" evidence="2">
    <location>
        <begin position="208"/>
        <end position="227"/>
    </location>
</feature>
<reference evidence="4" key="1">
    <citation type="submission" date="2020-05" db="EMBL/GenBank/DDBJ databases">
        <title>WGS assembly of Panicum virgatum.</title>
        <authorList>
            <person name="Lovell J.T."/>
            <person name="Jenkins J."/>
            <person name="Shu S."/>
            <person name="Juenger T.E."/>
            <person name="Schmutz J."/>
        </authorList>
    </citation>
    <scope>NUCLEOTIDE SEQUENCE</scope>
    <source>
        <strain evidence="4">AP13</strain>
    </source>
</reference>
<feature type="compositionally biased region" description="Basic and acidic residues" evidence="2">
    <location>
        <begin position="585"/>
        <end position="596"/>
    </location>
</feature>
<dbReference type="Pfam" id="PF24530">
    <property type="entry name" value="DUF7597"/>
    <property type="match status" value="1"/>
</dbReference>
<feature type="domain" description="DUF7597" evidence="3">
    <location>
        <begin position="38"/>
        <end position="104"/>
    </location>
</feature>
<dbReference type="PANTHER" id="PTHR33075">
    <property type="entry name" value="OS02G0499800 PROTEIN"/>
    <property type="match status" value="1"/>
</dbReference>
<dbReference type="EMBL" id="CM029054">
    <property type="protein sequence ID" value="KAG2539614.1"/>
    <property type="molecule type" value="Genomic_DNA"/>
</dbReference>
<dbReference type="InterPro" id="IPR056018">
    <property type="entry name" value="DUF7597"/>
</dbReference>
<gene>
    <name evidence="4" type="ORF">PVAP13_9NG466914</name>
</gene>
<keyword evidence="1" id="KW-0175">Coiled coil</keyword>
<name>A0A8T0MX48_PANVG</name>
<sequence>MAFRLVDPSPFIPRGFQCVQIEGRKLMSRVHVSFLGIRHVLEDFLRDEKGISFHSIQPCPFGQAYVRFNFFHDRDALIHGSPHTFGDIRVSFAPHNDGWNLRSVTFNHEVWLMFLEKALADFGKLVAWEEDPNNLARVLVKARVINLEEIPWFMVCSDGEGFEGESWSCQCEIIQTRMLGQQPQDEDIPPDNNDDFNPGLFDFFGYGQPGNAPPPPHDPANAPNAPAAAEWGLWPDNGQDNEDEVNGPVDPAEAANLVQVPIQGEPFLELNDLVNQNDGNVGGVDLDLNQPLDDELGGIEDLIQAVDAMEEEMAQVQEEQTILDDQSDNSEGNLADHPLLNLNNDIEVNVFIPMDGDVPLQLIPDEIHEDELLGDPLPNPNQPQIDVIDNGNMQLGFVETFFPVVDPAFASAQNTMQAASSELIRQWARNFAPGPGDPTIQIPLPFALPHNCPTKTASSCMKDSINFDLFEDLISQNDNTTEAAKSTEHKSPSPVKSPPDQQHLGPWSKAILAQTGKLKLIADDPGLRRSARRKNINKGYKDPSCLEKDCVACSVKPPTICANLSDEALLKKKKASAPGGKKLKKPQDKNDDASKPDKKKSRK</sequence>
<accession>A0A8T0MX48</accession>
<dbReference type="PANTHER" id="PTHR33075:SF7">
    <property type="entry name" value="OS02G0303350 PROTEIN"/>
    <property type="match status" value="1"/>
</dbReference>
<keyword evidence="5" id="KW-1185">Reference proteome</keyword>
<feature type="coiled-coil region" evidence="1">
    <location>
        <begin position="299"/>
        <end position="326"/>
    </location>
</feature>
<organism evidence="4 5">
    <name type="scientific">Panicum virgatum</name>
    <name type="common">Blackwell switchgrass</name>
    <dbReference type="NCBI Taxonomy" id="38727"/>
    <lineage>
        <taxon>Eukaryota</taxon>
        <taxon>Viridiplantae</taxon>
        <taxon>Streptophyta</taxon>
        <taxon>Embryophyta</taxon>
        <taxon>Tracheophyta</taxon>
        <taxon>Spermatophyta</taxon>
        <taxon>Magnoliopsida</taxon>
        <taxon>Liliopsida</taxon>
        <taxon>Poales</taxon>
        <taxon>Poaceae</taxon>
        <taxon>PACMAD clade</taxon>
        <taxon>Panicoideae</taxon>
        <taxon>Panicodae</taxon>
        <taxon>Paniceae</taxon>
        <taxon>Panicinae</taxon>
        <taxon>Panicum</taxon>
        <taxon>Panicum sect. Hiantes</taxon>
    </lineage>
</organism>
<evidence type="ECO:0000256" key="2">
    <source>
        <dbReference type="SAM" id="MobiDB-lite"/>
    </source>
</evidence>
<evidence type="ECO:0000256" key="1">
    <source>
        <dbReference type="SAM" id="Coils"/>
    </source>
</evidence>
<dbReference type="Proteomes" id="UP000823388">
    <property type="component" value="Chromosome 9N"/>
</dbReference>
<evidence type="ECO:0000259" key="3">
    <source>
        <dbReference type="Pfam" id="PF24530"/>
    </source>
</evidence>
<proteinExistence type="predicted"/>
<protein>
    <recommendedName>
        <fullName evidence="3">DUF7597 domain-containing protein</fullName>
    </recommendedName>
</protein>
<evidence type="ECO:0000313" key="4">
    <source>
        <dbReference type="EMBL" id="KAG2539614.1"/>
    </source>
</evidence>
<dbReference type="AlphaFoldDB" id="A0A8T0MX48"/>
<feature type="region of interest" description="Disordered" evidence="2">
    <location>
        <begin position="480"/>
        <end position="505"/>
    </location>
</feature>
<comment type="caution">
    <text evidence="4">The sequence shown here is derived from an EMBL/GenBank/DDBJ whole genome shotgun (WGS) entry which is preliminary data.</text>
</comment>